<sequence>TASSSPSLVSSLPSPASPSAISINSLPKPRPLSQLPPGSNEAFWNDLENPEEFRLDFPEELS</sequence>
<feature type="compositionally biased region" description="Low complexity" evidence="1">
    <location>
        <begin position="1"/>
        <end position="27"/>
    </location>
</feature>
<name>A0ABQ8BIL2_BRANA</name>
<dbReference type="Proteomes" id="UP000824890">
    <property type="component" value="Unassembled WGS sequence"/>
</dbReference>
<proteinExistence type="predicted"/>
<organism evidence="2 3">
    <name type="scientific">Brassica napus</name>
    <name type="common">Rape</name>
    <dbReference type="NCBI Taxonomy" id="3708"/>
    <lineage>
        <taxon>Eukaryota</taxon>
        <taxon>Viridiplantae</taxon>
        <taxon>Streptophyta</taxon>
        <taxon>Embryophyta</taxon>
        <taxon>Tracheophyta</taxon>
        <taxon>Spermatophyta</taxon>
        <taxon>Magnoliopsida</taxon>
        <taxon>eudicotyledons</taxon>
        <taxon>Gunneridae</taxon>
        <taxon>Pentapetalae</taxon>
        <taxon>rosids</taxon>
        <taxon>malvids</taxon>
        <taxon>Brassicales</taxon>
        <taxon>Brassicaceae</taxon>
        <taxon>Brassiceae</taxon>
        <taxon>Brassica</taxon>
    </lineage>
</organism>
<reference evidence="2 3" key="1">
    <citation type="submission" date="2021-05" db="EMBL/GenBank/DDBJ databases">
        <title>Genome Assembly of Synthetic Allotetraploid Brassica napus Reveals Homoeologous Exchanges between Subgenomes.</title>
        <authorList>
            <person name="Davis J.T."/>
        </authorList>
    </citation>
    <scope>NUCLEOTIDE SEQUENCE [LARGE SCALE GENOMIC DNA]</scope>
    <source>
        <strain evidence="3">cv. Da-Ae</strain>
        <tissue evidence="2">Seedling</tissue>
    </source>
</reference>
<evidence type="ECO:0000313" key="2">
    <source>
        <dbReference type="EMBL" id="KAH0904533.1"/>
    </source>
</evidence>
<gene>
    <name evidence="2" type="ORF">HID58_044036</name>
</gene>
<evidence type="ECO:0000256" key="1">
    <source>
        <dbReference type="SAM" id="MobiDB-lite"/>
    </source>
</evidence>
<protein>
    <submittedName>
        <fullName evidence="2">Uncharacterized protein</fullName>
    </submittedName>
</protein>
<accession>A0ABQ8BIL2</accession>
<feature type="non-terminal residue" evidence="2">
    <location>
        <position position="1"/>
    </location>
</feature>
<keyword evidence="3" id="KW-1185">Reference proteome</keyword>
<dbReference type="EMBL" id="JAGKQM010000011">
    <property type="protein sequence ID" value="KAH0904533.1"/>
    <property type="molecule type" value="Genomic_DNA"/>
</dbReference>
<evidence type="ECO:0000313" key="3">
    <source>
        <dbReference type="Proteomes" id="UP000824890"/>
    </source>
</evidence>
<feature type="region of interest" description="Disordered" evidence="1">
    <location>
        <begin position="1"/>
        <end position="44"/>
    </location>
</feature>
<comment type="caution">
    <text evidence="2">The sequence shown here is derived from an EMBL/GenBank/DDBJ whole genome shotgun (WGS) entry which is preliminary data.</text>
</comment>